<evidence type="ECO:0000259" key="7">
    <source>
        <dbReference type="Pfam" id="PF00082"/>
    </source>
</evidence>
<dbReference type="Gene3D" id="3.40.50.200">
    <property type="entry name" value="Peptidase S8/S53 domain"/>
    <property type="match status" value="2"/>
</dbReference>
<feature type="active site" description="Charge relay system" evidence="5">
    <location>
        <position position="449"/>
    </location>
</feature>
<accession>A0A4R0N3Z8</accession>
<comment type="similarity">
    <text evidence="1 5">Belongs to the peptidase S8 family.</text>
</comment>
<dbReference type="PROSITE" id="PS00138">
    <property type="entry name" value="SUBTILASE_SER"/>
    <property type="match status" value="1"/>
</dbReference>
<name>A0A4R0N3Z8_9SPHI</name>
<dbReference type="AlphaFoldDB" id="A0A4R0N3Z8"/>
<dbReference type="OrthoDB" id="9798386at2"/>
<dbReference type="PROSITE" id="PS51892">
    <property type="entry name" value="SUBTILASE"/>
    <property type="match status" value="1"/>
</dbReference>
<dbReference type="SUPFAM" id="SSF52743">
    <property type="entry name" value="Subtilisin-like"/>
    <property type="match status" value="1"/>
</dbReference>
<evidence type="ECO:0000313" key="9">
    <source>
        <dbReference type="Proteomes" id="UP000292884"/>
    </source>
</evidence>
<dbReference type="PRINTS" id="PR00723">
    <property type="entry name" value="SUBTILISIN"/>
</dbReference>
<feature type="chain" id="PRO_5020201393" evidence="6">
    <location>
        <begin position="22"/>
        <end position="525"/>
    </location>
</feature>
<feature type="signal peptide" evidence="6">
    <location>
        <begin position="1"/>
        <end position="21"/>
    </location>
</feature>
<evidence type="ECO:0000313" key="8">
    <source>
        <dbReference type="EMBL" id="TCC93222.1"/>
    </source>
</evidence>
<dbReference type="GO" id="GO:0005615">
    <property type="term" value="C:extracellular space"/>
    <property type="evidence" value="ECO:0007669"/>
    <property type="project" value="TreeGrafter"/>
</dbReference>
<keyword evidence="9" id="KW-1185">Reference proteome</keyword>
<comment type="caution">
    <text evidence="8">The sequence shown here is derived from an EMBL/GenBank/DDBJ whole genome shotgun (WGS) entry which is preliminary data.</text>
</comment>
<sequence length="525" mass="56812">MNIKKLLSLALLAALPLLSSAQQKANWQNLDLKTDTTFGISTEKAYKELLKGKKSTPVLVAVLDGGVDLNHEDLKRVIWTNKKEVAGNGVDDDKNGYVDDVHGWNFLGGKTGSVEFETLELTRLVRRDNARFAGITASTVTVKDKAAYEAFVNNRTELEKQLATAKSDLQGITGFKYYLDLVVKKIGKENPTAKDFEAFKATTKQEEGIKAAVLGILNEMDFKTFYDTQIEAGLKQATGQVNYNLNIDYDPRSIVGDNPNDSKERFYGNNDIKGPDALHGSHVSGIIGADRTNTIGIKGVADNVIIIGVRNTPNGDERDKDVANAIRYAADNGAKVLNMSFGKSYSWDKAVVDEAVKYAVSKDVLLVHAAGNDNNDVDVENNFPTAKYLDGSIASSWLTVGASGPKDDETLKAAFSNYGKTTVDVFAPGVRILSTVPDNNKYIEEDGTSMAAPVVAGLAALIRSYYPKLTAIQVKDIIMKSVVKVNHNVSTMKGADTVSIPFADLCVSGGIVNAYNALKLAASYK</sequence>
<dbReference type="InterPro" id="IPR022398">
    <property type="entry name" value="Peptidase_S8_His-AS"/>
</dbReference>
<dbReference type="PANTHER" id="PTHR43806:SF11">
    <property type="entry name" value="CEREVISIN-RELATED"/>
    <property type="match status" value="1"/>
</dbReference>
<evidence type="ECO:0000256" key="2">
    <source>
        <dbReference type="ARBA" id="ARBA00022670"/>
    </source>
</evidence>
<dbReference type="GO" id="GO:0006508">
    <property type="term" value="P:proteolysis"/>
    <property type="evidence" value="ECO:0007669"/>
    <property type="project" value="UniProtKB-KW"/>
</dbReference>
<dbReference type="RefSeq" id="WP_131551091.1">
    <property type="nucleotide sequence ID" value="NZ_SJSK01000001.1"/>
</dbReference>
<feature type="active site" description="Charge relay system" evidence="5">
    <location>
        <position position="64"/>
    </location>
</feature>
<dbReference type="CDD" id="cd07483">
    <property type="entry name" value="Peptidases_S8_Subtilisin_Novo-like"/>
    <property type="match status" value="1"/>
</dbReference>
<evidence type="ECO:0000256" key="1">
    <source>
        <dbReference type="ARBA" id="ARBA00011073"/>
    </source>
</evidence>
<dbReference type="EMBL" id="SJSK01000001">
    <property type="protein sequence ID" value="TCC93222.1"/>
    <property type="molecule type" value="Genomic_DNA"/>
</dbReference>
<protein>
    <submittedName>
        <fullName evidence="8">Peptidase S8</fullName>
    </submittedName>
</protein>
<dbReference type="GO" id="GO:0004252">
    <property type="term" value="F:serine-type endopeptidase activity"/>
    <property type="evidence" value="ECO:0007669"/>
    <property type="project" value="UniProtKB-UniRule"/>
</dbReference>
<proteinExistence type="inferred from homology"/>
<evidence type="ECO:0000256" key="3">
    <source>
        <dbReference type="ARBA" id="ARBA00022801"/>
    </source>
</evidence>
<keyword evidence="6" id="KW-0732">Signal</keyword>
<dbReference type="InterPro" id="IPR034080">
    <property type="entry name" value="Protease_P7-like_dom"/>
</dbReference>
<dbReference type="InterPro" id="IPR000209">
    <property type="entry name" value="Peptidase_S8/S53_dom"/>
</dbReference>
<dbReference type="PANTHER" id="PTHR43806">
    <property type="entry name" value="PEPTIDASE S8"/>
    <property type="match status" value="1"/>
</dbReference>
<feature type="active site" description="Charge relay system" evidence="5">
    <location>
        <position position="279"/>
    </location>
</feature>
<evidence type="ECO:0000256" key="4">
    <source>
        <dbReference type="ARBA" id="ARBA00022825"/>
    </source>
</evidence>
<feature type="domain" description="Peptidase S8/S53" evidence="7">
    <location>
        <begin position="58"/>
        <end position="486"/>
    </location>
</feature>
<dbReference type="Proteomes" id="UP000292884">
    <property type="component" value="Unassembled WGS sequence"/>
</dbReference>
<keyword evidence="4 5" id="KW-0720">Serine protease</keyword>
<keyword evidence="3 5" id="KW-0378">Hydrolase</keyword>
<dbReference type="PROSITE" id="PS00137">
    <property type="entry name" value="SUBTILASE_HIS"/>
    <property type="match status" value="1"/>
</dbReference>
<dbReference type="InterPro" id="IPR015500">
    <property type="entry name" value="Peptidase_S8_subtilisin-rel"/>
</dbReference>
<keyword evidence="2 5" id="KW-0645">Protease</keyword>
<reference evidence="8 9" key="1">
    <citation type="submission" date="2019-02" db="EMBL/GenBank/DDBJ databases">
        <title>Pedobacter sp. RP-1-13 sp. nov., isolated from Arctic soil.</title>
        <authorList>
            <person name="Dahal R.H."/>
        </authorList>
    </citation>
    <scope>NUCLEOTIDE SEQUENCE [LARGE SCALE GENOMIC DNA]</scope>
    <source>
        <strain evidence="8 9">RP-1-13</strain>
    </source>
</reference>
<dbReference type="InterPro" id="IPR050131">
    <property type="entry name" value="Peptidase_S8_subtilisin-like"/>
</dbReference>
<dbReference type="InterPro" id="IPR036852">
    <property type="entry name" value="Peptidase_S8/S53_dom_sf"/>
</dbReference>
<dbReference type="Pfam" id="PF00082">
    <property type="entry name" value="Peptidase_S8"/>
    <property type="match status" value="1"/>
</dbReference>
<evidence type="ECO:0000256" key="5">
    <source>
        <dbReference type="PROSITE-ProRule" id="PRU01240"/>
    </source>
</evidence>
<organism evidence="8 9">
    <name type="scientific">Pedobacter frigiditerrae</name>
    <dbReference type="NCBI Taxonomy" id="2530452"/>
    <lineage>
        <taxon>Bacteria</taxon>
        <taxon>Pseudomonadati</taxon>
        <taxon>Bacteroidota</taxon>
        <taxon>Sphingobacteriia</taxon>
        <taxon>Sphingobacteriales</taxon>
        <taxon>Sphingobacteriaceae</taxon>
        <taxon>Pedobacter</taxon>
    </lineage>
</organism>
<evidence type="ECO:0000256" key="6">
    <source>
        <dbReference type="SAM" id="SignalP"/>
    </source>
</evidence>
<dbReference type="InterPro" id="IPR023828">
    <property type="entry name" value="Peptidase_S8_Ser-AS"/>
</dbReference>
<gene>
    <name evidence="8" type="ORF">EZ428_00140</name>
</gene>